<proteinExistence type="predicted"/>
<reference evidence="1" key="1">
    <citation type="submission" date="2023-05" db="EMBL/GenBank/DDBJ databases">
        <authorList>
            <person name="Stuckert A."/>
        </authorList>
    </citation>
    <scope>NUCLEOTIDE SEQUENCE</scope>
</reference>
<organism evidence="1 2">
    <name type="scientific">Staurois parvus</name>
    <dbReference type="NCBI Taxonomy" id="386267"/>
    <lineage>
        <taxon>Eukaryota</taxon>
        <taxon>Metazoa</taxon>
        <taxon>Chordata</taxon>
        <taxon>Craniata</taxon>
        <taxon>Vertebrata</taxon>
        <taxon>Euteleostomi</taxon>
        <taxon>Amphibia</taxon>
        <taxon>Batrachia</taxon>
        <taxon>Anura</taxon>
        <taxon>Neobatrachia</taxon>
        <taxon>Ranoidea</taxon>
        <taxon>Ranidae</taxon>
        <taxon>Staurois</taxon>
    </lineage>
</organism>
<gene>
    <name evidence="1" type="ORF">SPARVUS_LOCUS9336098</name>
</gene>
<evidence type="ECO:0000313" key="1">
    <source>
        <dbReference type="EMBL" id="CAI9580697.1"/>
    </source>
</evidence>
<dbReference type="Proteomes" id="UP001162483">
    <property type="component" value="Unassembled WGS sequence"/>
</dbReference>
<feature type="non-terminal residue" evidence="1">
    <location>
        <position position="1"/>
    </location>
</feature>
<dbReference type="EMBL" id="CATNWA010015209">
    <property type="protein sequence ID" value="CAI9580697.1"/>
    <property type="molecule type" value="Genomic_DNA"/>
</dbReference>
<accession>A0ABN9EA87</accession>
<keyword evidence="2" id="KW-1185">Reference proteome</keyword>
<protein>
    <submittedName>
        <fullName evidence="1">Uncharacterized protein</fullName>
    </submittedName>
</protein>
<comment type="caution">
    <text evidence="1">The sequence shown here is derived from an EMBL/GenBank/DDBJ whole genome shotgun (WGS) entry which is preliminary data.</text>
</comment>
<name>A0ABN9EA87_9NEOB</name>
<sequence>GAPLVSVGGVVPHHWYQWEESCPIIGVSGRNSTPSLEYHTEIPYHIEIKSDVFSFLFVQEQQVSVPCRGAAATTYAGCSSTILEQGQQVSFVSVGGIVPHH</sequence>
<evidence type="ECO:0000313" key="2">
    <source>
        <dbReference type="Proteomes" id="UP001162483"/>
    </source>
</evidence>